<feature type="region of interest" description="Disordered" evidence="1">
    <location>
        <begin position="46"/>
        <end position="77"/>
    </location>
</feature>
<dbReference type="AlphaFoldDB" id="A0A067TFL7"/>
<proteinExistence type="predicted"/>
<protein>
    <submittedName>
        <fullName evidence="2">Uncharacterized protein</fullName>
    </submittedName>
</protein>
<feature type="compositionally biased region" description="Low complexity" evidence="1">
    <location>
        <begin position="58"/>
        <end position="68"/>
    </location>
</feature>
<evidence type="ECO:0000313" key="2">
    <source>
        <dbReference type="EMBL" id="KDR78709.1"/>
    </source>
</evidence>
<evidence type="ECO:0000313" key="3">
    <source>
        <dbReference type="Proteomes" id="UP000027222"/>
    </source>
</evidence>
<reference evidence="3" key="1">
    <citation type="journal article" date="2014" name="Proc. Natl. Acad. Sci. U.S.A.">
        <title>Extensive sampling of basidiomycete genomes demonstrates inadequacy of the white-rot/brown-rot paradigm for wood decay fungi.</title>
        <authorList>
            <person name="Riley R."/>
            <person name="Salamov A.A."/>
            <person name="Brown D.W."/>
            <person name="Nagy L.G."/>
            <person name="Floudas D."/>
            <person name="Held B.W."/>
            <person name="Levasseur A."/>
            <person name="Lombard V."/>
            <person name="Morin E."/>
            <person name="Otillar R."/>
            <person name="Lindquist E.A."/>
            <person name="Sun H."/>
            <person name="LaButti K.M."/>
            <person name="Schmutz J."/>
            <person name="Jabbour D."/>
            <person name="Luo H."/>
            <person name="Baker S.E."/>
            <person name="Pisabarro A.G."/>
            <person name="Walton J.D."/>
            <person name="Blanchette R.A."/>
            <person name="Henrissat B."/>
            <person name="Martin F."/>
            <person name="Cullen D."/>
            <person name="Hibbett D.S."/>
            <person name="Grigoriev I.V."/>
        </authorList>
    </citation>
    <scope>NUCLEOTIDE SEQUENCE [LARGE SCALE GENOMIC DNA]</scope>
    <source>
        <strain evidence="3">CBS 339.88</strain>
    </source>
</reference>
<evidence type="ECO:0000256" key="1">
    <source>
        <dbReference type="SAM" id="MobiDB-lite"/>
    </source>
</evidence>
<keyword evidence="3" id="KW-1185">Reference proteome</keyword>
<accession>A0A067TFL7</accession>
<gene>
    <name evidence="2" type="ORF">GALMADRAFT_223964</name>
</gene>
<dbReference type="EMBL" id="KL142374">
    <property type="protein sequence ID" value="KDR78709.1"/>
    <property type="molecule type" value="Genomic_DNA"/>
</dbReference>
<dbReference type="HOGENOM" id="CLU_2359905_0_0_1"/>
<dbReference type="Proteomes" id="UP000027222">
    <property type="component" value="Unassembled WGS sequence"/>
</dbReference>
<name>A0A067TFL7_GALM3</name>
<sequence length="96" mass="10319">MSFLCVCYLDNDVKDVQGFQEAFQEMVIRAGLGKLSLPVTRCSANMTIGEAPRPPPSSLTSRSSAPPLIRERTVARSPDQVGITATACRTHVVGGR</sequence>
<organism evidence="2 3">
    <name type="scientific">Galerina marginata (strain CBS 339.88)</name>
    <dbReference type="NCBI Taxonomy" id="685588"/>
    <lineage>
        <taxon>Eukaryota</taxon>
        <taxon>Fungi</taxon>
        <taxon>Dikarya</taxon>
        <taxon>Basidiomycota</taxon>
        <taxon>Agaricomycotina</taxon>
        <taxon>Agaricomycetes</taxon>
        <taxon>Agaricomycetidae</taxon>
        <taxon>Agaricales</taxon>
        <taxon>Agaricineae</taxon>
        <taxon>Strophariaceae</taxon>
        <taxon>Galerina</taxon>
    </lineage>
</organism>